<dbReference type="RefSeq" id="WP_170064888.1">
    <property type="nucleotide sequence ID" value="NZ_PXYY01000070.1"/>
</dbReference>
<evidence type="ECO:0000313" key="1">
    <source>
        <dbReference type="EMBL" id="PSJ79823.1"/>
    </source>
</evidence>
<accession>A0A2P7TYV2</accession>
<protein>
    <submittedName>
        <fullName evidence="1">Uncharacterized protein</fullName>
    </submittedName>
</protein>
<dbReference type="Proteomes" id="UP000241868">
    <property type="component" value="Unassembled WGS sequence"/>
</dbReference>
<keyword evidence="2" id="KW-1185">Reference proteome</keyword>
<proteinExistence type="predicted"/>
<dbReference type="AlphaFoldDB" id="A0A2P7TYV2"/>
<sequence length="98" mass="10336">KGLFGFTADGFPVAVVALRRLRTGLPAVGVSVCGQPGGCGFWGGEIRVTQGTFISLPAVFTAVLHRAVLMAKRTLFINIGKKPPKGLYDKVSGGFYHS</sequence>
<reference evidence="1 2" key="1">
    <citation type="submission" date="2018-03" db="EMBL/GenBank/DDBJ databases">
        <title>Neisseria weixii sp. nov., isolated from the intestinal contents of Tibetan Plateau pika (Ochotona curzoniae) in Yushu, Qinghai Province, China.</title>
        <authorList>
            <person name="Gui Z."/>
        </authorList>
    </citation>
    <scope>NUCLEOTIDE SEQUENCE [LARGE SCALE GENOMIC DNA]</scope>
    <source>
        <strain evidence="1 2">ATCC 51483</strain>
    </source>
</reference>
<dbReference type="EMBL" id="PXYY01000070">
    <property type="protein sequence ID" value="PSJ79823.1"/>
    <property type="molecule type" value="Genomic_DNA"/>
</dbReference>
<evidence type="ECO:0000313" key="2">
    <source>
        <dbReference type="Proteomes" id="UP000241868"/>
    </source>
</evidence>
<organism evidence="1 2">
    <name type="scientific">Neisseria iguanae</name>
    <dbReference type="NCBI Taxonomy" id="90242"/>
    <lineage>
        <taxon>Bacteria</taxon>
        <taxon>Pseudomonadati</taxon>
        <taxon>Pseudomonadota</taxon>
        <taxon>Betaproteobacteria</taxon>
        <taxon>Neisseriales</taxon>
        <taxon>Neisseriaceae</taxon>
        <taxon>Neisseria</taxon>
    </lineage>
</organism>
<feature type="non-terminal residue" evidence="1">
    <location>
        <position position="1"/>
    </location>
</feature>
<gene>
    <name evidence="1" type="ORF">C7N83_09960</name>
</gene>
<comment type="caution">
    <text evidence="1">The sequence shown here is derived from an EMBL/GenBank/DDBJ whole genome shotgun (WGS) entry which is preliminary data.</text>
</comment>
<name>A0A2P7TYV2_9NEIS</name>